<dbReference type="AlphaFoldDB" id="A0A194X4B9"/>
<reference evidence="3 4" key="1">
    <citation type="submission" date="2015-10" db="EMBL/GenBank/DDBJ databases">
        <title>Full genome of DAOMC 229536 Phialocephala scopiformis, a fungal endophyte of spruce producing the potent anti-insectan compound rugulosin.</title>
        <authorList>
            <consortium name="DOE Joint Genome Institute"/>
            <person name="Walker A.K."/>
            <person name="Frasz S.L."/>
            <person name="Seifert K.A."/>
            <person name="Miller J.D."/>
            <person name="Mondo S.J."/>
            <person name="Labutti K."/>
            <person name="Lipzen A."/>
            <person name="Dockter R."/>
            <person name="Kennedy M."/>
            <person name="Grigoriev I.V."/>
            <person name="Spatafora J.W."/>
        </authorList>
    </citation>
    <scope>NUCLEOTIDE SEQUENCE [LARGE SCALE GENOMIC DNA]</scope>
    <source>
        <strain evidence="3 4">CBS 120377</strain>
    </source>
</reference>
<evidence type="ECO:0000313" key="3">
    <source>
        <dbReference type="EMBL" id="KUJ14899.1"/>
    </source>
</evidence>
<feature type="domain" description="DUF6604" evidence="2">
    <location>
        <begin position="100"/>
        <end position="224"/>
    </location>
</feature>
<dbReference type="InParanoid" id="A0A194X4B9"/>
<gene>
    <name evidence="3" type="ORF">LY89DRAFT_735960</name>
</gene>
<dbReference type="RefSeq" id="XP_018069254.1">
    <property type="nucleotide sequence ID" value="XM_018220068.1"/>
</dbReference>
<dbReference type="EMBL" id="KQ947419">
    <property type="protein sequence ID" value="KUJ14899.1"/>
    <property type="molecule type" value="Genomic_DNA"/>
</dbReference>
<evidence type="ECO:0000313" key="4">
    <source>
        <dbReference type="Proteomes" id="UP000070700"/>
    </source>
</evidence>
<dbReference type="STRING" id="149040.A0A194X4B9"/>
<dbReference type="KEGG" id="psco:LY89DRAFT_735960"/>
<evidence type="ECO:0000256" key="1">
    <source>
        <dbReference type="SAM" id="MobiDB-lite"/>
    </source>
</evidence>
<dbReference type="Proteomes" id="UP000070700">
    <property type="component" value="Unassembled WGS sequence"/>
</dbReference>
<dbReference type="InterPro" id="IPR046539">
    <property type="entry name" value="DUF6604"/>
</dbReference>
<evidence type="ECO:0000259" key="2">
    <source>
        <dbReference type="Pfam" id="PF20253"/>
    </source>
</evidence>
<sequence length="345" mass="38979">MLPNILESTYKRYKYDTSTFIKWLFKSGQACGYASKTPAAGLETQDENVPAKVPRLKGKARMQAKKTPSAAPSTKSKDTHPEQKLVDLKELLPLVKAITKQANKGHNYFISLMEEVIMALQPCFAVRTAAAAVEQDVVPSRSIEDLENRFASLEIEEPLENTGAEESNDSNVSVGPVYDIEPPKTEKQIEEENLFALFCLFDDLQRLRSFIQKLWASMPARSISSLPLSQPMQLSSWQFARRTRFLWHILNIPCSQIQGILAAVMNAYAVNSHQDLELEIDDSVIHWMFAPAHNILDSFCAILQPKEVPLIKRGNSGVYDPRANIQRQREDMVLLLEILPEFAFI</sequence>
<dbReference type="OrthoDB" id="3563922at2759"/>
<accession>A0A194X4B9</accession>
<feature type="region of interest" description="Disordered" evidence="1">
    <location>
        <begin position="157"/>
        <end position="176"/>
    </location>
</feature>
<dbReference type="PANTHER" id="PTHR38795">
    <property type="entry name" value="DUF6604 DOMAIN-CONTAINING PROTEIN"/>
    <property type="match status" value="1"/>
</dbReference>
<proteinExistence type="predicted"/>
<name>A0A194X4B9_MOLSC</name>
<dbReference type="PANTHER" id="PTHR38795:SF1">
    <property type="entry name" value="DUF6604 DOMAIN-CONTAINING PROTEIN"/>
    <property type="match status" value="1"/>
</dbReference>
<keyword evidence="4" id="KW-1185">Reference proteome</keyword>
<dbReference type="GeneID" id="28829794"/>
<protein>
    <recommendedName>
        <fullName evidence="2">DUF6604 domain-containing protein</fullName>
    </recommendedName>
</protein>
<organism evidence="3 4">
    <name type="scientific">Mollisia scopiformis</name>
    <name type="common">Conifer needle endophyte fungus</name>
    <name type="synonym">Phialocephala scopiformis</name>
    <dbReference type="NCBI Taxonomy" id="149040"/>
    <lineage>
        <taxon>Eukaryota</taxon>
        <taxon>Fungi</taxon>
        <taxon>Dikarya</taxon>
        <taxon>Ascomycota</taxon>
        <taxon>Pezizomycotina</taxon>
        <taxon>Leotiomycetes</taxon>
        <taxon>Helotiales</taxon>
        <taxon>Mollisiaceae</taxon>
        <taxon>Mollisia</taxon>
    </lineage>
</organism>
<dbReference type="Pfam" id="PF20253">
    <property type="entry name" value="DUF6604"/>
    <property type="match status" value="1"/>
</dbReference>
<feature type="region of interest" description="Disordered" evidence="1">
    <location>
        <begin position="56"/>
        <end position="83"/>
    </location>
</feature>